<protein>
    <submittedName>
        <fullName evidence="5">Sn-glycerol-3-phosphate ABC transporter ATP-binding protein UgpC</fullName>
    </submittedName>
</protein>
<evidence type="ECO:0000256" key="2">
    <source>
        <dbReference type="ARBA" id="ARBA00022741"/>
    </source>
</evidence>
<sequence length="364" mass="39374">MAKVSLDRLRKVYPDGHVAVQEASFEVDDGELLVLVGPSGCGKSTLLRMIAGLEAISSGELHIAGRMVNALPPKERDIAMVFQNYALYPHMTVAENLGFGLKLRGMAKQEVRRRVTEAADMLEIAPLLDRRPAALSGGQRQRVALGRALVRQPQVFLLDEPLSNLDAKLRASMRVEIARLHRKLGTTMIHVTHDQVEAMTLGHRIVVLREGRIQQIDTPMALYERPANLFVASFLGSPAMNLVEGELGRADGAGGYRLRIGDGLALALPEASGLEAVVGHRVTLGIRPEDLALAEAGPGALPARVEVVEAVGSEAYLNLDCDGHPLVARVPPWRLPSAGELVHCRPAAERLHFFDPGSGERLPA</sequence>
<feature type="domain" description="ABC transporter" evidence="4">
    <location>
        <begin position="4"/>
        <end position="235"/>
    </location>
</feature>
<evidence type="ECO:0000313" key="6">
    <source>
        <dbReference type="Proteomes" id="UP001430796"/>
    </source>
</evidence>
<keyword evidence="2" id="KW-0547">Nucleotide-binding</keyword>
<reference evidence="5 6" key="1">
    <citation type="submission" date="2022-01" db="EMBL/GenBank/DDBJ databases">
        <title>Lysobacter chinensis sp. nov., a bacterium isolated from cow dung compost.</title>
        <authorList>
            <person name="Liu Y."/>
        </authorList>
    </citation>
    <scope>NUCLEOTIDE SEQUENCE [LARGE SCALE GENOMIC DNA]</scope>
    <source>
        <strain evidence="5 6">TLK-CK17</strain>
    </source>
</reference>
<evidence type="ECO:0000313" key="5">
    <source>
        <dbReference type="EMBL" id="MCF7220218.1"/>
    </source>
</evidence>
<evidence type="ECO:0000256" key="1">
    <source>
        <dbReference type="ARBA" id="ARBA00022448"/>
    </source>
</evidence>
<dbReference type="Gene3D" id="3.40.50.300">
    <property type="entry name" value="P-loop containing nucleotide triphosphate hydrolases"/>
    <property type="match status" value="1"/>
</dbReference>
<dbReference type="SUPFAM" id="SSF50331">
    <property type="entry name" value="MOP-like"/>
    <property type="match status" value="1"/>
</dbReference>
<dbReference type="InterPro" id="IPR027417">
    <property type="entry name" value="P-loop_NTPase"/>
</dbReference>
<dbReference type="InterPro" id="IPR012340">
    <property type="entry name" value="NA-bd_OB-fold"/>
</dbReference>
<gene>
    <name evidence="5" type="primary">ugpC</name>
    <name evidence="5" type="ORF">L3V18_00230</name>
</gene>
<dbReference type="CDD" id="cd03301">
    <property type="entry name" value="ABC_MalK_N"/>
    <property type="match status" value="1"/>
</dbReference>
<reference evidence="5 6" key="3">
    <citation type="submission" date="2022-01" db="EMBL/GenBank/DDBJ databases">
        <authorList>
            <person name="Zhou L.Y."/>
        </authorList>
    </citation>
    <scope>NUCLEOTIDE SEQUENCE [LARGE SCALE GENOMIC DNA]</scope>
    <source>
        <strain evidence="5 6">TLK-CK17</strain>
    </source>
</reference>
<dbReference type="PROSITE" id="PS00211">
    <property type="entry name" value="ABC_TRANSPORTER_1"/>
    <property type="match status" value="1"/>
</dbReference>
<evidence type="ECO:0000256" key="3">
    <source>
        <dbReference type="ARBA" id="ARBA00022840"/>
    </source>
</evidence>
<dbReference type="PROSITE" id="PS50893">
    <property type="entry name" value="ABC_TRANSPORTER_2"/>
    <property type="match status" value="1"/>
</dbReference>
<dbReference type="InterPro" id="IPR040582">
    <property type="entry name" value="OB_MalK-like"/>
</dbReference>
<keyword evidence="1" id="KW-0813">Transport</keyword>
<name>A0ABS9HPK0_9GAMM</name>
<dbReference type="RefSeq" id="WP_237052618.1">
    <property type="nucleotide sequence ID" value="NZ_JAKJPO010000001.1"/>
</dbReference>
<dbReference type="Pfam" id="PF17912">
    <property type="entry name" value="OB_MalK"/>
    <property type="match status" value="1"/>
</dbReference>
<dbReference type="InterPro" id="IPR047641">
    <property type="entry name" value="ABC_transpr_MalK/UgpC-like"/>
</dbReference>
<comment type="caution">
    <text evidence="5">The sequence shown here is derived from an EMBL/GenBank/DDBJ whole genome shotgun (WGS) entry which is preliminary data.</text>
</comment>
<dbReference type="Gene3D" id="2.40.50.140">
    <property type="entry name" value="Nucleic acid-binding proteins"/>
    <property type="match status" value="1"/>
</dbReference>
<dbReference type="Gene3D" id="2.40.50.100">
    <property type="match status" value="1"/>
</dbReference>
<dbReference type="InterPro" id="IPR015855">
    <property type="entry name" value="ABC_transpr_MalK-like"/>
</dbReference>
<dbReference type="PANTHER" id="PTHR43875">
    <property type="entry name" value="MALTODEXTRIN IMPORT ATP-BINDING PROTEIN MSMX"/>
    <property type="match status" value="1"/>
</dbReference>
<dbReference type="InterPro" id="IPR003593">
    <property type="entry name" value="AAA+_ATPase"/>
</dbReference>
<dbReference type="Pfam" id="PF00005">
    <property type="entry name" value="ABC_tran"/>
    <property type="match status" value="1"/>
</dbReference>
<dbReference type="InterPro" id="IPR017871">
    <property type="entry name" value="ABC_transporter-like_CS"/>
</dbReference>
<organism evidence="5 6">
    <name type="scientific">Marilutibacter chinensis</name>
    <dbReference type="NCBI Taxonomy" id="2912247"/>
    <lineage>
        <taxon>Bacteria</taxon>
        <taxon>Pseudomonadati</taxon>
        <taxon>Pseudomonadota</taxon>
        <taxon>Gammaproteobacteria</taxon>
        <taxon>Lysobacterales</taxon>
        <taxon>Lysobacteraceae</taxon>
        <taxon>Marilutibacter</taxon>
    </lineage>
</organism>
<dbReference type="SMART" id="SM00382">
    <property type="entry name" value="AAA"/>
    <property type="match status" value="1"/>
</dbReference>
<dbReference type="InterPro" id="IPR005116">
    <property type="entry name" value="Transp-assoc_OB_typ1"/>
</dbReference>
<dbReference type="NCBIfam" id="NF008653">
    <property type="entry name" value="PRK11650.1"/>
    <property type="match status" value="1"/>
</dbReference>
<dbReference type="InterPro" id="IPR008995">
    <property type="entry name" value="Mo/tungstate-bd_C_term_dom"/>
</dbReference>
<accession>A0ABS9HPK0</accession>
<dbReference type="Proteomes" id="UP001430796">
    <property type="component" value="Unassembled WGS sequence"/>
</dbReference>
<dbReference type="SUPFAM" id="SSF52540">
    <property type="entry name" value="P-loop containing nucleoside triphosphate hydrolases"/>
    <property type="match status" value="1"/>
</dbReference>
<dbReference type="PANTHER" id="PTHR43875:SF1">
    <property type="entry name" value="OSMOPROTECTIVE COMPOUNDS UPTAKE ATP-BINDING PROTEIN GGTA"/>
    <property type="match status" value="1"/>
</dbReference>
<dbReference type="Pfam" id="PF03459">
    <property type="entry name" value="TOBE"/>
    <property type="match status" value="1"/>
</dbReference>
<evidence type="ECO:0000259" key="4">
    <source>
        <dbReference type="PROSITE" id="PS50893"/>
    </source>
</evidence>
<dbReference type="GO" id="GO:0005524">
    <property type="term" value="F:ATP binding"/>
    <property type="evidence" value="ECO:0007669"/>
    <property type="project" value="UniProtKB-KW"/>
</dbReference>
<dbReference type="InterPro" id="IPR003439">
    <property type="entry name" value="ABC_transporter-like_ATP-bd"/>
</dbReference>
<reference evidence="6" key="2">
    <citation type="submission" date="2022-01" db="EMBL/GenBank/DDBJ databases">
        <title>Lysobacter chinensis sp. nov., a bacterium isolated from cow dung compost.</title>
        <authorList>
            <person name="Zhou L.Y."/>
        </authorList>
    </citation>
    <scope>NUCLEOTIDE SEQUENCE [LARGE SCALE GENOMIC DNA]</scope>
    <source>
        <strain evidence="6">TLK-CK17</strain>
    </source>
</reference>
<keyword evidence="3 5" id="KW-0067">ATP-binding</keyword>
<proteinExistence type="predicted"/>
<keyword evidence="6" id="KW-1185">Reference proteome</keyword>
<dbReference type="EMBL" id="JAKJPO010000001">
    <property type="protein sequence ID" value="MCF7220218.1"/>
    <property type="molecule type" value="Genomic_DNA"/>
</dbReference>